<proteinExistence type="predicted"/>
<reference evidence="2" key="2">
    <citation type="submission" date="2024-04" db="EMBL/GenBank/DDBJ databases">
        <authorList>
            <person name="Chen Y."/>
            <person name="Shah S."/>
            <person name="Dougan E. K."/>
            <person name="Thang M."/>
            <person name="Chan C."/>
        </authorList>
    </citation>
    <scope>NUCLEOTIDE SEQUENCE [LARGE SCALE GENOMIC DNA]</scope>
</reference>
<dbReference type="Proteomes" id="UP001152797">
    <property type="component" value="Unassembled WGS sequence"/>
</dbReference>
<accession>A0A9P1D0H2</accession>
<dbReference type="EMBL" id="CAMXCT030002891">
    <property type="protein sequence ID" value="CAL4788466.1"/>
    <property type="molecule type" value="Genomic_DNA"/>
</dbReference>
<feature type="non-terminal residue" evidence="1">
    <location>
        <position position="404"/>
    </location>
</feature>
<sequence length="404" mass="44517">MLLGTLKKVLVAADWEWVPCQFASHEVLGDLQPKSETAAPAKAVMNAIRCFLFEISLAAIAKPSGTHVVLKYNGILFWGGLLEESLALHDLGAVVHTVLACIEACIEEKTPRWIKGARRIYLEGLDDVTTSWIRSIGTNKHFGILKQPGSEKRWNALTEAAKLHVIQIEPDEPVRLKAAQEIQNAIPKRAPLNPSATGYQLVPGFFIDEGKNVAKILGTVNLQSSGVCLVEWDIALPWLQKAERLVDSTLTEKGAFLLGQIASASAEKMKEAEMAATWSGDSLSYDDLVRFHIQSVEGDKSISFSSRYFGPKRNDIKHDPEKVSDLIKICKIRLLLRYVFARHLAEARPGDFAAYGLMDKEDIDAYKTLKPVNGAAVGVGHDDESLKSTFKDMEPLLETSPDGK</sequence>
<reference evidence="1" key="1">
    <citation type="submission" date="2022-10" db="EMBL/GenBank/DDBJ databases">
        <authorList>
            <person name="Chen Y."/>
            <person name="Dougan E. K."/>
            <person name="Chan C."/>
            <person name="Rhodes N."/>
            <person name="Thang M."/>
        </authorList>
    </citation>
    <scope>NUCLEOTIDE SEQUENCE</scope>
</reference>
<gene>
    <name evidence="1" type="ORF">C1SCF055_LOCUS27226</name>
</gene>
<name>A0A9P1D0H2_9DINO</name>
<protein>
    <submittedName>
        <fullName evidence="1">Uncharacterized protein</fullName>
    </submittedName>
</protein>
<evidence type="ECO:0000313" key="1">
    <source>
        <dbReference type="EMBL" id="CAI4001154.1"/>
    </source>
</evidence>
<evidence type="ECO:0000313" key="3">
    <source>
        <dbReference type="Proteomes" id="UP001152797"/>
    </source>
</evidence>
<organism evidence="1">
    <name type="scientific">Cladocopium goreaui</name>
    <dbReference type="NCBI Taxonomy" id="2562237"/>
    <lineage>
        <taxon>Eukaryota</taxon>
        <taxon>Sar</taxon>
        <taxon>Alveolata</taxon>
        <taxon>Dinophyceae</taxon>
        <taxon>Suessiales</taxon>
        <taxon>Symbiodiniaceae</taxon>
        <taxon>Cladocopium</taxon>
    </lineage>
</organism>
<dbReference type="AlphaFoldDB" id="A0A9P1D0H2"/>
<keyword evidence="3" id="KW-1185">Reference proteome</keyword>
<dbReference type="EMBL" id="CAMXCT010002891">
    <property type="protein sequence ID" value="CAI4001154.1"/>
    <property type="molecule type" value="Genomic_DNA"/>
</dbReference>
<comment type="caution">
    <text evidence="1">The sequence shown here is derived from an EMBL/GenBank/DDBJ whole genome shotgun (WGS) entry which is preliminary data.</text>
</comment>
<dbReference type="EMBL" id="CAMXCT020002891">
    <property type="protein sequence ID" value="CAL1154529.1"/>
    <property type="molecule type" value="Genomic_DNA"/>
</dbReference>
<evidence type="ECO:0000313" key="2">
    <source>
        <dbReference type="EMBL" id="CAL1154529.1"/>
    </source>
</evidence>